<dbReference type="GO" id="GO:0000214">
    <property type="term" value="C:tRNA-intron endonuclease complex"/>
    <property type="evidence" value="ECO:0007669"/>
    <property type="project" value="InterPro"/>
</dbReference>
<dbReference type="GO" id="GO:0000379">
    <property type="term" value="P:tRNA-type intron splice site recognition and cleavage"/>
    <property type="evidence" value="ECO:0007669"/>
    <property type="project" value="InterPro"/>
</dbReference>
<dbReference type="InterPro" id="IPR042777">
    <property type="entry name" value="Sen15_fungi"/>
</dbReference>
<reference evidence="5 6" key="1">
    <citation type="submission" date="2019-10" db="EMBL/GenBank/DDBJ databases">
        <authorList>
            <person name="Palmer J.M."/>
        </authorList>
    </citation>
    <scope>NUCLEOTIDE SEQUENCE [LARGE SCALE GENOMIC DNA]</scope>
    <source>
        <strain evidence="5 6">TWF694</strain>
    </source>
</reference>
<feature type="domain" description="tRNA-splicing endonuclease subunit Sen15" evidence="4">
    <location>
        <begin position="18"/>
        <end position="155"/>
    </location>
</feature>
<dbReference type="Proteomes" id="UP001365542">
    <property type="component" value="Unassembled WGS sequence"/>
</dbReference>
<dbReference type="AlphaFoldDB" id="A0AAV9XSQ8"/>
<name>A0AAV9XSQ8_9PEZI</name>
<dbReference type="InterPro" id="IPR011856">
    <property type="entry name" value="tRNA_endonuc-like_dom_sf"/>
</dbReference>
<dbReference type="PANTHER" id="PTHR28518">
    <property type="entry name" value="TRNA-SPLICING ENDONUCLEASE SUBUNIT SEN15"/>
    <property type="match status" value="1"/>
</dbReference>
<dbReference type="GO" id="GO:0000213">
    <property type="term" value="F:tRNA-intron lyase activity"/>
    <property type="evidence" value="ECO:0007669"/>
    <property type="project" value="TreeGrafter"/>
</dbReference>
<dbReference type="InterPro" id="IPR018593">
    <property type="entry name" value="tRNA-endonuc_su_Sen15"/>
</dbReference>
<protein>
    <recommendedName>
        <fullName evidence="4">tRNA-splicing endonuclease subunit Sen15 domain-containing protein</fullName>
    </recommendedName>
</protein>
<evidence type="ECO:0000313" key="5">
    <source>
        <dbReference type="EMBL" id="KAK6544491.1"/>
    </source>
</evidence>
<gene>
    <name evidence="5" type="ORF">TWF694_001185</name>
</gene>
<feature type="region of interest" description="Disordered" evidence="3">
    <location>
        <begin position="48"/>
        <end position="83"/>
    </location>
</feature>
<dbReference type="SUPFAM" id="SSF53032">
    <property type="entry name" value="tRNA-intron endonuclease catalytic domain-like"/>
    <property type="match status" value="1"/>
</dbReference>
<evidence type="ECO:0000313" key="6">
    <source>
        <dbReference type="Proteomes" id="UP001365542"/>
    </source>
</evidence>
<accession>A0AAV9XSQ8</accession>
<dbReference type="Pfam" id="PF09631">
    <property type="entry name" value="Sen15"/>
    <property type="match status" value="1"/>
</dbReference>
<feature type="compositionally biased region" description="Low complexity" evidence="3">
    <location>
        <begin position="68"/>
        <end position="81"/>
    </location>
</feature>
<keyword evidence="2" id="KW-0819">tRNA processing</keyword>
<keyword evidence="6" id="KW-1185">Reference proteome</keyword>
<evidence type="ECO:0000256" key="2">
    <source>
        <dbReference type="ARBA" id="ARBA00022694"/>
    </source>
</evidence>
<dbReference type="Gene3D" id="3.40.1350.10">
    <property type="match status" value="1"/>
</dbReference>
<evidence type="ECO:0000256" key="3">
    <source>
        <dbReference type="SAM" id="MobiDB-lite"/>
    </source>
</evidence>
<dbReference type="PANTHER" id="PTHR28518:SF1">
    <property type="entry name" value="TRNA-SPLICING ENDONUCLEASE SUBUNIT SEN15"/>
    <property type="match status" value="1"/>
</dbReference>
<sequence length="155" mass="17035">MAADDGETSHLRGLRSIVLSNLEYQHYWTDIKTLDTLADLDQNAQADPLSRPMIYGRPPDQLYNPEPAAATTSSADASQSQKPAAEMEYVLPVHLTEKLTLRQWAAIFDTLPTPPPSTAAGSDGREKRIVVAVISGDSTVVYYIMHDGIVKPRQN</sequence>
<dbReference type="EMBL" id="JAVHJO010000001">
    <property type="protein sequence ID" value="KAK6544491.1"/>
    <property type="molecule type" value="Genomic_DNA"/>
</dbReference>
<organism evidence="5 6">
    <name type="scientific">Orbilia ellipsospora</name>
    <dbReference type="NCBI Taxonomy" id="2528407"/>
    <lineage>
        <taxon>Eukaryota</taxon>
        <taxon>Fungi</taxon>
        <taxon>Dikarya</taxon>
        <taxon>Ascomycota</taxon>
        <taxon>Pezizomycotina</taxon>
        <taxon>Orbiliomycetes</taxon>
        <taxon>Orbiliales</taxon>
        <taxon>Orbiliaceae</taxon>
        <taxon>Orbilia</taxon>
    </lineage>
</organism>
<comment type="similarity">
    <text evidence="1">Belongs to the SEN15 family.</text>
</comment>
<dbReference type="InterPro" id="IPR036167">
    <property type="entry name" value="tRNA_intron_Endo_cat-like_sf"/>
</dbReference>
<proteinExistence type="inferred from homology"/>
<evidence type="ECO:0000259" key="4">
    <source>
        <dbReference type="Pfam" id="PF09631"/>
    </source>
</evidence>
<evidence type="ECO:0000256" key="1">
    <source>
        <dbReference type="ARBA" id="ARBA00006091"/>
    </source>
</evidence>
<comment type="caution">
    <text evidence="5">The sequence shown here is derived from an EMBL/GenBank/DDBJ whole genome shotgun (WGS) entry which is preliminary data.</text>
</comment>
<dbReference type="GO" id="GO:0003676">
    <property type="term" value="F:nucleic acid binding"/>
    <property type="evidence" value="ECO:0007669"/>
    <property type="project" value="InterPro"/>
</dbReference>